<comment type="caution">
    <text evidence="1">The sequence shown here is derived from an EMBL/GenBank/DDBJ whole genome shotgun (WGS) entry which is preliminary data.</text>
</comment>
<evidence type="ECO:0000313" key="2">
    <source>
        <dbReference type="Proteomes" id="UP000814140"/>
    </source>
</evidence>
<reference evidence="1" key="2">
    <citation type="journal article" date="2022" name="New Phytol.">
        <title>Evolutionary transition to the ectomycorrhizal habit in the genomes of a hyperdiverse lineage of mushroom-forming fungi.</title>
        <authorList>
            <person name="Looney B."/>
            <person name="Miyauchi S."/>
            <person name="Morin E."/>
            <person name="Drula E."/>
            <person name="Courty P.E."/>
            <person name="Kohler A."/>
            <person name="Kuo A."/>
            <person name="LaButti K."/>
            <person name="Pangilinan J."/>
            <person name="Lipzen A."/>
            <person name="Riley R."/>
            <person name="Andreopoulos W."/>
            <person name="He G."/>
            <person name="Johnson J."/>
            <person name="Nolan M."/>
            <person name="Tritt A."/>
            <person name="Barry K.W."/>
            <person name="Grigoriev I.V."/>
            <person name="Nagy L.G."/>
            <person name="Hibbett D."/>
            <person name="Henrissat B."/>
            <person name="Matheny P.B."/>
            <person name="Labbe J."/>
            <person name="Martin F.M."/>
        </authorList>
    </citation>
    <scope>NUCLEOTIDE SEQUENCE</scope>
    <source>
        <strain evidence="1">HHB10654</strain>
    </source>
</reference>
<protein>
    <submittedName>
        <fullName evidence="1">Fungal hydrophobin</fullName>
    </submittedName>
</protein>
<evidence type="ECO:0000313" key="1">
    <source>
        <dbReference type="EMBL" id="KAI0065201.1"/>
    </source>
</evidence>
<name>A0ACB8TAK9_9AGAM</name>
<dbReference type="EMBL" id="MU277196">
    <property type="protein sequence ID" value="KAI0065201.1"/>
    <property type="molecule type" value="Genomic_DNA"/>
</dbReference>
<sequence length="117" mass="11940">MFARVSNLLVVFLLALLLTASASPVDHLKVEKRQNTCSTGPVQCCNTVEPASAPSVAALLGLLGVVLQGVDVLVGLTCTPISVIGVITGNSCTAQTVCCQNNNFGGLINIGCTPISL</sequence>
<keyword evidence="2" id="KW-1185">Reference proteome</keyword>
<proteinExistence type="predicted"/>
<reference evidence="1" key="1">
    <citation type="submission" date="2021-03" db="EMBL/GenBank/DDBJ databases">
        <authorList>
            <consortium name="DOE Joint Genome Institute"/>
            <person name="Ahrendt S."/>
            <person name="Looney B.P."/>
            <person name="Miyauchi S."/>
            <person name="Morin E."/>
            <person name="Drula E."/>
            <person name="Courty P.E."/>
            <person name="Chicoki N."/>
            <person name="Fauchery L."/>
            <person name="Kohler A."/>
            <person name="Kuo A."/>
            <person name="Labutti K."/>
            <person name="Pangilinan J."/>
            <person name="Lipzen A."/>
            <person name="Riley R."/>
            <person name="Andreopoulos W."/>
            <person name="He G."/>
            <person name="Johnson J."/>
            <person name="Barry K.W."/>
            <person name="Grigoriev I.V."/>
            <person name="Nagy L."/>
            <person name="Hibbett D."/>
            <person name="Henrissat B."/>
            <person name="Matheny P.B."/>
            <person name="Labbe J."/>
            <person name="Martin F."/>
        </authorList>
    </citation>
    <scope>NUCLEOTIDE SEQUENCE</scope>
    <source>
        <strain evidence="1">HHB10654</strain>
    </source>
</reference>
<gene>
    <name evidence="1" type="ORF">BV25DRAFT_1868947</name>
</gene>
<accession>A0ACB8TAK9</accession>
<organism evidence="1 2">
    <name type="scientific">Artomyces pyxidatus</name>
    <dbReference type="NCBI Taxonomy" id="48021"/>
    <lineage>
        <taxon>Eukaryota</taxon>
        <taxon>Fungi</taxon>
        <taxon>Dikarya</taxon>
        <taxon>Basidiomycota</taxon>
        <taxon>Agaricomycotina</taxon>
        <taxon>Agaricomycetes</taxon>
        <taxon>Russulales</taxon>
        <taxon>Auriscalpiaceae</taxon>
        <taxon>Artomyces</taxon>
    </lineage>
</organism>
<dbReference type="Proteomes" id="UP000814140">
    <property type="component" value="Unassembled WGS sequence"/>
</dbReference>